<proteinExistence type="predicted"/>
<dbReference type="PANTHER" id="PTHR13453:SF1">
    <property type="entry name" value="KAT8 REGULATORY NSL COMPLEX SUBUNIT 2"/>
    <property type="match status" value="1"/>
</dbReference>
<evidence type="ECO:0000313" key="15">
    <source>
        <dbReference type="EMBL" id="GIX81625.1"/>
    </source>
</evidence>
<feature type="domain" description="KANL2-like probable zinc-finger" evidence="14">
    <location>
        <begin position="16"/>
        <end position="79"/>
    </location>
</feature>
<reference evidence="15 16" key="1">
    <citation type="submission" date="2021-06" db="EMBL/GenBank/DDBJ databases">
        <title>Caerostris extrusa draft genome.</title>
        <authorList>
            <person name="Kono N."/>
            <person name="Arakawa K."/>
        </authorList>
    </citation>
    <scope>NUCLEOTIDE SEQUENCE [LARGE SCALE GENOMIC DNA]</scope>
</reference>
<evidence type="ECO:0000256" key="5">
    <source>
        <dbReference type="ARBA" id="ARBA00022553"/>
    </source>
</evidence>
<evidence type="ECO:0000256" key="6">
    <source>
        <dbReference type="ARBA" id="ARBA00022843"/>
    </source>
</evidence>
<dbReference type="GO" id="GO:0005739">
    <property type="term" value="C:mitochondrion"/>
    <property type="evidence" value="ECO:0007669"/>
    <property type="project" value="UniProtKB-SubCell"/>
</dbReference>
<keyword evidence="4" id="KW-1017">Isopeptide bond</keyword>
<accession>A0AAV4N9Z7</accession>
<gene>
    <name evidence="15" type="primary">KANSL2</name>
    <name evidence="15" type="ORF">CEXT_427651</name>
</gene>
<evidence type="ECO:0000313" key="16">
    <source>
        <dbReference type="Proteomes" id="UP001054945"/>
    </source>
</evidence>
<keyword evidence="9" id="KW-0539">Nucleus</keyword>
<comment type="subcellular location">
    <subcellularLocation>
        <location evidence="2">Mitochondrion</location>
    </subcellularLocation>
    <subcellularLocation>
        <location evidence="1">Nucleus</location>
    </subcellularLocation>
</comment>
<dbReference type="AlphaFoldDB" id="A0AAV4N9Z7"/>
<keyword evidence="16" id="KW-1185">Reference proteome</keyword>
<evidence type="ECO:0000259" key="14">
    <source>
        <dbReference type="Pfam" id="PF13891"/>
    </source>
</evidence>
<dbReference type="EMBL" id="BPLR01003149">
    <property type="protein sequence ID" value="GIX81625.1"/>
    <property type="molecule type" value="Genomic_DNA"/>
</dbReference>
<evidence type="ECO:0000256" key="8">
    <source>
        <dbReference type="ARBA" id="ARBA00023128"/>
    </source>
</evidence>
<evidence type="ECO:0000256" key="1">
    <source>
        <dbReference type="ARBA" id="ARBA00004123"/>
    </source>
</evidence>
<evidence type="ECO:0000256" key="7">
    <source>
        <dbReference type="ARBA" id="ARBA00022853"/>
    </source>
</evidence>
<dbReference type="GO" id="GO:0006325">
    <property type="term" value="P:chromatin organization"/>
    <property type="evidence" value="ECO:0007669"/>
    <property type="project" value="UniProtKB-KW"/>
</dbReference>
<dbReference type="Pfam" id="PF13891">
    <property type="entry name" value="zf-C3HC3H_KANSL2"/>
    <property type="match status" value="2"/>
</dbReference>
<dbReference type="InterPro" id="IPR026316">
    <property type="entry name" value="NSL2"/>
</dbReference>
<evidence type="ECO:0000256" key="12">
    <source>
        <dbReference type="ARBA" id="ARBA00093359"/>
    </source>
</evidence>
<evidence type="ECO:0000256" key="9">
    <source>
        <dbReference type="ARBA" id="ARBA00023242"/>
    </source>
</evidence>
<evidence type="ECO:0000256" key="11">
    <source>
        <dbReference type="ARBA" id="ARBA00033378"/>
    </source>
</evidence>
<evidence type="ECO:0000256" key="2">
    <source>
        <dbReference type="ARBA" id="ARBA00004173"/>
    </source>
</evidence>
<feature type="domain" description="KANL2-like probable zinc-finger" evidence="14">
    <location>
        <begin position="300"/>
        <end position="352"/>
    </location>
</feature>
<evidence type="ECO:0000256" key="10">
    <source>
        <dbReference type="ARBA" id="ARBA00032947"/>
    </source>
</evidence>
<keyword evidence="5" id="KW-0597">Phosphoprotein</keyword>
<protein>
    <recommendedName>
        <fullName evidence="3">KAT8 regulatory NSL complex subunit 2</fullName>
    </recommendedName>
    <alternativeName>
        <fullName evidence="11">NSL complex protein NSL2</fullName>
    </alternativeName>
    <alternativeName>
        <fullName evidence="10">Non-specific lethal 2 homolog</fullName>
    </alternativeName>
</protein>
<evidence type="ECO:0000256" key="3">
    <source>
        <dbReference type="ARBA" id="ARBA00015508"/>
    </source>
</evidence>
<dbReference type="Proteomes" id="UP001054945">
    <property type="component" value="Unassembled WGS sequence"/>
</dbReference>
<sequence length="442" mass="50753">MQNLKSKNFSQPERFCKYIHRYCNQTRLDGYDYCIRHILEDKTAPFRQCIYVNHPNKKRCTNAAPKHERRDNALCPFHAKRALMKPKVHSHSHSKKKVVVEGPAALLKRLEHYCSDPIHDPGYTRDTGPNEKNDIVCAGARPTTLNEVEATFVDGESIEEKTHIESLDDDFCWAEKSDDYLEHAGVYTDKEVLRLAKEKLIKLHDLYCSEMKIIYRELKEKRREFLAEMSKQSPINNVPSLLEEEPNKIVEINQKLLSALTEYHKYDGTAHNLRHKLPAKHFSELKPMKFTMCTYEKNGFRCTEQAIVLTKYCKNHILSDPNQVMFKPCGLGRNCKMPVIPYEEKVACSQHFHLAISRPKVDEEVPTLAVNDQFLEAEHFQSMDDIASLGLDDIIPGSLFSLDQFGVPGESTDTVLSSEDLMRIGLNPPAEILSNSRKSDSE</sequence>
<organism evidence="15 16">
    <name type="scientific">Caerostris extrusa</name>
    <name type="common">Bark spider</name>
    <name type="synonym">Caerostris bankana</name>
    <dbReference type="NCBI Taxonomy" id="172846"/>
    <lineage>
        <taxon>Eukaryota</taxon>
        <taxon>Metazoa</taxon>
        <taxon>Ecdysozoa</taxon>
        <taxon>Arthropoda</taxon>
        <taxon>Chelicerata</taxon>
        <taxon>Arachnida</taxon>
        <taxon>Araneae</taxon>
        <taxon>Araneomorphae</taxon>
        <taxon>Entelegynae</taxon>
        <taxon>Araneoidea</taxon>
        <taxon>Araneidae</taxon>
        <taxon>Caerostris</taxon>
    </lineage>
</organism>
<comment type="subunit">
    <text evidence="13">Component of the NSL complex at least composed of KAT8/MOF, KANSL1, KANSL2, KANSL3, MCRS1, PHF20, OGT1/OGT, WDR5 and HCFC1.</text>
</comment>
<dbReference type="GO" id="GO:0044545">
    <property type="term" value="C:NSL complex"/>
    <property type="evidence" value="ECO:0007669"/>
    <property type="project" value="TreeGrafter"/>
</dbReference>
<dbReference type="GO" id="GO:0005634">
    <property type="term" value="C:nucleus"/>
    <property type="evidence" value="ECO:0007669"/>
    <property type="project" value="UniProtKB-SubCell"/>
</dbReference>
<keyword evidence="8" id="KW-0496">Mitochondrion</keyword>
<dbReference type="InterPro" id="IPR025927">
    <property type="entry name" value="Znf_KANL2-like"/>
</dbReference>
<evidence type="ECO:0000256" key="13">
    <source>
        <dbReference type="ARBA" id="ARBA00093543"/>
    </source>
</evidence>
<keyword evidence="7" id="KW-0156">Chromatin regulator</keyword>
<comment type="function">
    <text evidence="12">Non-catalytic component of the NSL histone acetyltransferase complex, a multiprotein complex that mediates histone H4 acetylation at 'Lys-5'- and 'Lys-8' (H4K5ac and H4K8ac) at transcription start sites and promotes transcription initiation. Required for NSL complex stability and for transcription of intraciliary transport genes in both ciliated and non-ciliated cells by regulating histone H4 acetylation at 'Lys-5'- and 'Lys-12' (H4K5ac and H4K12ac). This is necessary for cilium assembly in ciliated cells and for organization of the microtubule cytoskeleton in non-ciliated cells. Required within the NSL complex to maintain nuclear architecture stability by promoting KAT8-mediated acetylation of lamin LMNA.</text>
</comment>
<name>A0AAV4N9Z7_CAEEX</name>
<evidence type="ECO:0000256" key="4">
    <source>
        <dbReference type="ARBA" id="ARBA00022499"/>
    </source>
</evidence>
<dbReference type="PANTHER" id="PTHR13453">
    <property type="entry name" value="KAT8 REGULATORY NSL COMPLEX SUBUNIT 2"/>
    <property type="match status" value="1"/>
</dbReference>
<keyword evidence="6" id="KW-0832">Ubl conjugation</keyword>
<comment type="caution">
    <text evidence="15">The sequence shown here is derived from an EMBL/GenBank/DDBJ whole genome shotgun (WGS) entry which is preliminary data.</text>
</comment>